<protein>
    <submittedName>
        <fullName evidence="1">Uncharacterized protein</fullName>
    </submittedName>
</protein>
<organism evidence="1 2">
    <name type="scientific">Colletotrichum spaethianum</name>
    <dbReference type="NCBI Taxonomy" id="700344"/>
    <lineage>
        <taxon>Eukaryota</taxon>
        <taxon>Fungi</taxon>
        <taxon>Dikarya</taxon>
        <taxon>Ascomycota</taxon>
        <taxon>Pezizomycotina</taxon>
        <taxon>Sordariomycetes</taxon>
        <taxon>Hypocreomycetidae</taxon>
        <taxon>Glomerellales</taxon>
        <taxon>Glomerellaceae</taxon>
        <taxon>Colletotrichum</taxon>
        <taxon>Colletotrichum spaethianum species complex</taxon>
    </lineage>
</organism>
<evidence type="ECO:0000313" key="2">
    <source>
        <dbReference type="Proteomes" id="UP001055115"/>
    </source>
</evidence>
<gene>
    <name evidence="1" type="ORF">ColSpa_11283</name>
</gene>
<dbReference type="GeneID" id="73332085"/>
<keyword evidence="2" id="KW-1185">Reference proteome</keyword>
<dbReference type="RefSeq" id="XP_049133452.1">
    <property type="nucleotide sequence ID" value="XM_049277495.1"/>
</dbReference>
<reference evidence="1 2" key="1">
    <citation type="submission" date="2022-03" db="EMBL/GenBank/DDBJ databases">
        <title>Genome data of Colletotrichum spp.</title>
        <authorList>
            <person name="Utami Y.D."/>
            <person name="Hiruma K."/>
        </authorList>
    </citation>
    <scope>NUCLEOTIDE SEQUENCE [LARGE SCALE GENOMIC DNA]</scope>
    <source>
        <strain evidence="1 2">MAFF 239500</strain>
    </source>
</reference>
<comment type="caution">
    <text evidence="1">The sequence shown here is derived from an EMBL/GenBank/DDBJ whole genome shotgun (WGS) entry which is preliminary data.</text>
</comment>
<dbReference type="EMBL" id="BQXU01000044">
    <property type="protein sequence ID" value="GKT51102.1"/>
    <property type="molecule type" value="Genomic_DNA"/>
</dbReference>
<name>A0AA37PFA0_9PEZI</name>
<evidence type="ECO:0000313" key="1">
    <source>
        <dbReference type="EMBL" id="GKT51102.1"/>
    </source>
</evidence>
<sequence length="125" mass="14087">MASSREDIAASLVAYHSFIAAQNRCALEVYVLFIATAVQNDLENDEDIKKLRLDGLHTLLDTTLQDFNLSESSKVHTRYDKLAPKISLNGTYVIPRSTPSKPKATRCKYLSVIKETLEEKSRKDI</sequence>
<accession>A0AA37PFA0</accession>
<dbReference type="AlphaFoldDB" id="A0AA37PFA0"/>
<dbReference type="Proteomes" id="UP001055115">
    <property type="component" value="Unassembled WGS sequence"/>
</dbReference>
<proteinExistence type="predicted"/>